<keyword evidence="1" id="KW-0812">Transmembrane</keyword>
<reference evidence="2 3" key="1">
    <citation type="submission" date="2017-05" db="EMBL/GenBank/DDBJ databases">
        <authorList>
            <person name="Varghese N."/>
            <person name="Submissions S."/>
        </authorList>
    </citation>
    <scope>NUCLEOTIDE SEQUENCE [LARGE SCALE GENOMIC DNA]</scope>
    <source>
        <strain evidence="2 3">DSM 26001</strain>
    </source>
</reference>
<sequence length="280" mass="30334">MNKIPLGPIYSTMMAGSVINHSGDVEKSIFLISREVLHTDKLHTLVGLSADGLHAYFFALPSAALHESGKFETPLAAAFPGHPDHKGEGVYLLENEGFSCAIIKDGEKFQALTNKADVVLNYIHDLNLPVHNVEQAKPWALESAVGRYRRMADQFSVRTIKIGAVVTAAAAVIGLGAMVTEGVMAAQLRSDNTKTADQLNSVVMKIEHASPLSRQLAQFQKISSTVVRAGGWIDAYEMKGSNESFTVSLPEWVTQDYINALGTGTRADKDTANNIIRVVK</sequence>
<feature type="transmembrane region" description="Helical" evidence="1">
    <location>
        <begin position="159"/>
        <end position="179"/>
    </location>
</feature>
<dbReference type="RefSeq" id="WP_283444136.1">
    <property type="nucleotide sequence ID" value="NZ_FXUL01000018.1"/>
</dbReference>
<keyword evidence="1" id="KW-0472">Membrane</keyword>
<gene>
    <name evidence="2" type="ORF">SAMN06295970_11885</name>
</gene>
<keyword evidence="3" id="KW-1185">Reference proteome</keyword>
<organism evidence="2 3">
    <name type="scientific">Noviherbaspirillum suwonense</name>
    <dbReference type="NCBI Taxonomy" id="1224511"/>
    <lineage>
        <taxon>Bacteria</taxon>
        <taxon>Pseudomonadati</taxon>
        <taxon>Pseudomonadota</taxon>
        <taxon>Betaproteobacteria</taxon>
        <taxon>Burkholderiales</taxon>
        <taxon>Oxalobacteraceae</taxon>
        <taxon>Noviherbaspirillum</taxon>
    </lineage>
</organism>
<dbReference type="EMBL" id="FXUL01000018">
    <property type="protein sequence ID" value="SMP72653.1"/>
    <property type="molecule type" value="Genomic_DNA"/>
</dbReference>
<protein>
    <submittedName>
        <fullName evidence="2">Uncharacterized protein</fullName>
    </submittedName>
</protein>
<accession>A0ABY1QIZ4</accession>
<evidence type="ECO:0000256" key="1">
    <source>
        <dbReference type="SAM" id="Phobius"/>
    </source>
</evidence>
<proteinExistence type="predicted"/>
<comment type="caution">
    <text evidence="2">The sequence shown here is derived from an EMBL/GenBank/DDBJ whole genome shotgun (WGS) entry which is preliminary data.</text>
</comment>
<name>A0ABY1QIZ4_9BURK</name>
<evidence type="ECO:0000313" key="2">
    <source>
        <dbReference type="EMBL" id="SMP72653.1"/>
    </source>
</evidence>
<evidence type="ECO:0000313" key="3">
    <source>
        <dbReference type="Proteomes" id="UP001158049"/>
    </source>
</evidence>
<dbReference type="Proteomes" id="UP001158049">
    <property type="component" value="Unassembled WGS sequence"/>
</dbReference>
<keyword evidence="1" id="KW-1133">Transmembrane helix</keyword>